<dbReference type="AlphaFoldDB" id="A0A3N2PLA5"/>
<dbReference type="CDD" id="cd00067">
    <property type="entry name" value="GAL4"/>
    <property type="match status" value="1"/>
</dbReference>
<dbReference type="InterPro" id="IPR021858">
    <property type="entry name" value="Fun_TF"/>
</dbReference>
<dbReference type="Proteomes" id="UP000272025">
    <property type="component" value="Unassembled WGS sequence"/>
</dbReference>
<evidence type="ECO:0000313" key="4">
    <source>
        <dbReference type="EMBL" id="ROT35302.1"/>
    </source>
</evidence>
<dbReference type="Pfam" id="PF11951">
    <property type="entry name" value="Fungal_trans_2"/>
    <property type="match status" value="1"/>
</dbReference>
<accession>A0A3N2PLA5</accession>
<evidence type="ECO:0000256" key="2">
    <source>
        <dbReference type="SAM" id="MobiDB-lite"/>
    </source>
</evidence>
<dbReference type="GO" id="GO:0000981">
    <property type="term" value="F:DNA-binding transcription factor activity, RNA polymerase II-specific"/>
    <property type="evidence" value="ECO:0007669"/>
    <property type="project" value="InterPro"/>
</dbReference>
<dbReference type="Gene3D" id="4.10.240.10">
    <property type="entry name" value="Zn(2)-C6 fungal-type DNA-binding domain"/>
    <property type="match status" value="1"/>
</dbReference>
<evidence type="ECO:0000259" key="3">
    <source>
        <dbReference type="PROSITE" id="PS50048"/>
    </source>
</evidence>
<keyword evidence="1" id="KW-0539">Nucleus</keyword>
<sequence length="741" mass="80846">MPEGLLQNSRTSRVERMTTSCGECRRRKQKCDHGQPCNNCARRFPQPACEYKHDRRVPSSSPSPLPRLTGQLKRRRSPGSAFRGNRGSSAALPEISPQPWTLVERGKPGTSSGMVTTTTTTTTTTCACPNALHPLWSSAWASNREDDALSPGSTPWPYEPDLKTSGDALSEALRLLMRHYAIPEKFRGYGNSILDSDYINAFMAWSTLSTAGIPWPVARLVEEPQQLHWTTAVGATHPPGSLPGCFQAPFPILSIADLLRIDLGLFDYLESSVNNDRDVKQLRTRVHVTRRNDSHITQNSLLLQILLYTTACYLGEAGSIPRTLVIAHRGRAIHILNQHLHSDSGQASESSIAGVIQLISNEWYWGEMRDVRAHLRGLREMIRLRGGFAHLGMDGFLAKNAIAHDVSISVAHETIPFLQDGPEFAFENPDNNPLKTSHNSPLVGYLPSFSESSHLLGLHPATARILDDMRFLFNAVLWLPEHPTPQQLRKVKTTSEWMHNRLLHLNPITGSPHPSSRRPSPSEEETSLRGSNAMRRGRSPLGVADKGAGASGATGRSLTPIPTTRGDAAVYPTGGRASSHLGNVVYSYEGSLDPTLGLDARASSEPTERPDYLYRTVRLAALAYSRAIMTQTPISQACTASEFLGMWNATRRVPLATWKAVAGVFHWVMLAMAPACPGSAQARLVKSMLVMSVLNLGLENWQLLTEAAGAGLRVQGWLSRGGGLASDGGGGTSSLVEGGQR</sequence>
<dbReference type="SMART" id="SM00066">
    <property type="entry name" value="GAL4"/>
    <property type="match status" value="1"/>
</dbReference>
<feature type="domain" description="Zn(2)-C6 fungal-type" evidence="3">
    <location>
        <begin position="20"/>
        <end position="51"/>
    </location>
</feature>
<dbReference type="PANTHER" id="PTHR37540:SF9">
    <property type="entry name" value="ZN(2)-C6 FUNGAL-TYPE DOMAIN-CONTAINING PROTEIN"/>
    <property type="match status" value="1"/>
</dbReference>
<dbReference type="GeneID" id="39584010"/>
<dbReference type="PANTHER" id="PTHR37540">
    <property type="entry name" value="TRANSCRIPTION FACTOR (ACR-2), PUTATIVE-RELATED-RELATED"/>
    <property type="match status" value="1"/>
</dbReference>
<dbReference type="SUPFAM" id="SSF57701">
    <property type="entry name" value="Zn2/Cys6 DNA-binding domain"/>
    <property type="match status" value="1"/>
</dbReference>
<feature type="region of interest" description="Disordered" evidence="2">
    <location>
        <begin position="505"/>
        <end position="572"/>
    </location>
</feature>
<keyword evidence="5" id="KW-1185">Reference proteome</keyword>
<dbReference type="OrthoDB" id="415825at2759"/>
<dbReference type="InterPro" id="IPR036864">
    <property type="entry name" value="Zn2-C6_fun-type_DNA-bd_sf"/>
</dbReference>
<evidence type="ECO:0000256" key="1">
    <source>
        <dbReference type="ARBA" id="ARBA00023242"/>
    </source>
</evidence>
<dbReference type="EMBL" id="ML119061">
    <property type="protein sequence ID" value="ROT35302.1"/>
    <property type="molecule type" value="Genomic_DNA"/>
</dbReference>
<organism evidence="4 5">
    <name type="scientific">Sodiomyces alkalinus (strain CBS 110278 / VKM F-3762 / F11)</name>
    <name type="common">Alkaliphilic filamentous fungus</name>
    <dbReference type="NCBI Taxonomy" id="1314773"/>
    <lineage>
        <taxon>Eukaryota</taxon>
        <taxon>Fungi</taxon>
        <taxon>Dikarya</taxon>
        <taxon>Ascomycota</taxon>
        <taxon>Pezizomycotina</taxon>
        <taxon>Sordariomycetes</taxon>
        <taxon>Hypocreomycetidae</taxon>
        <taxon>Glomerellales</taxon>
        <taxon>Plectosphaerellaceae</taxon>
        <taxon>Sodiomyces</taxon>
    </lineage>
</organism>
<dbReference type="PROSITE" id="PS00463">
    <property type="entry name" value="ZN2_CY6_FUNGAL_1"/>
    <property type="match status" value="1"/>
</dbReference>
<reference evidence="4 5" key="1">
    <citation type="journal article" date="2018" name="Mol. Ecol.">
        <title>The obligate alkalophilic soda-lake fungus Sodiomyces alkalinus has shifted to a protein diet.</title>
        <authorList>
            <person name="Grum-Grzhimaylo A.A."/>
            <person name="Falkoski D.L."/>
            <person name="van den Heuvel J."/>
            <person name="Valero-Jimenez C.A."/>
            <person name="Min B."/>
            <person name="Choi I.G."/>
            <person name="Lipzen A."/>
            <person name="Daum C.G."/>
            <person name="Aanen D.K."/>
            <person name="Tsang A."/>
            <person name="Henrissat B."/>
            <person name="Bilanenko E.N."/>
            <person name="de Vries R.P."/>
            <person name="van Kan J.A.L."/>
            <person name="Grigoriev I.V."/>
            <person name="Debets A.J.M."/>
        </authorList>
    </citation>
    <scope>NUCLEOTIDE SEQUENCE [LARGE SCALE GENOMIC DNA]</scope>
    <source>
        <strain evidence="4 5">F11</strain>
    </source>
</reference>
<gene>
    <name evidence="4" type="ORF">SODALDRAFT_61124</name>
</gene>
<name>A0A3N2PLA5_SODAK</name>
<dbReference type="Pfam" id="PF00172">
    <property type="entry name" value="Zn_clus"/>
    <property type="match status" value="1"/>
</dbReference>
<dbReference type="PROSITE" id="PS50048">
    <property type="entry name" value="ZN2_CY6_FUNGAL_2"/>
    <property type="match status" value="1"/>
</dbReference>
<evidence type="ECO:0000313" key="5">
    <source>
        <dbReference type="Proteomes" id="UP000272025"/>
    </source>
</evidence>
<feature type="region of interest" description="Disordered" evidence="2">
    <location>
        <begin position="51"/>
        <end position="95"/>
    </location>
</feature>
<proteinExistence type="predicted"/>
<dbReference type="GO" id="GO:0008270">
    <property type="term" value="F:zinc ion binding"/>
    <property type="evidence" value="ECO:0007669"/>
    <property type="project" value="InterPro"/>
</dbReference>
<dbReference type="RefSeq" id="XP_028463108.1">
    <property type="nucleotide sequence ID" value="XM_028615533.1"/>
</dbReference>
<protein>
    <recommendedName>
        <fullName evidence="3">Zn(2)-C6 fungal-type domain-containing protein</fullName>
    </recommendedName>
</protein>
<dbReference type="InterPro" id="IPR001138">
    <property type="entry name" value="Zn2Cys6_DnaBD"/>
</dbReference>
<dbReference type="STRING" id="1314773.A0A3N2PLA5"/>